<dbReference type="HOGENOM" id="CLU_2097316_0_0_1"/>
<accession>E5AC71</accession>
<dbReference type="Proteomes" id="UP000002668">
    <property type="component" value="Genome"/>
</dbReference>
<evidence type="ECO:0000313" key="1">
    <source>
        <dbReference type="EMBL" id="CBY02073.1"/>
    </source>
</evidence>
<proteinExistence type="predicted"/>
<dbReference type="GeneID" id="13286636"/>
<dbReference type="InParanoid" id="E5AC71"/>
<protein>
    <submittedName>
        <fullName evidence="1">Predicted protein</fullName>
    </submittedName>
</protein>
<name>E5AC71_LEPMJ</name>
<sequence length="116" mass="13076">MPIKLRACKRNNFVGRGRWEPSRSWHCYVSGRELRCNVTQVSGTHLQLVAGDCFKLGNPRAVARCSKVSGFGSLEPKRQGWRWPQGLEYATLCATLAGIPRVEDIASSSYFRHPRV</sequence>
<organism evidence="1 2">
    <name type="scientific">Leptosphaeria maculans (strain JN3 / isolate v23.1.3 / race Av1-4-5-6-7-8)</name>
    <name type="common">Blackleg fungus</name>
    <name type="synonym">Phoma lingam</name>
    <dbReference type="NCBI Taxonomy" id="985895"/>
    <lineage>
        <taxon>Eukaryota</taxon>
        <taxon>Fungi</taxon>
        <taxon>Dikarya</taxon>
        <taxon>Ascomycota</taxon>
        <taxon>Pezizomycotina</taxon>
        <taxon>Dothideomycetes</taxon>
        <taxon>Pleosporomycetidae</taxon>
        <taxon>Pleosporales</taxon>
        <taxon>Pleosporineae</taxon>
        <taxon>Leptosphaeriaceae</taxon>
        <taxon>Plenodomus</taxon>
        <taxon>Plenodomus lingam/Leptosphaeria maculans species complex</taxon>
    </lineage>
</organism>
<dbReference type="VEuPathDB" id="FungiDB:LEMA_P008600.1"/>
<keyword evidence="2" id="KW-1185">Reference proteome</keyword>
<gene>
    <name evidence="1" type="ORF">LEMA_P008600.1</name>
</gene>
<dbReference type="RefSeq" id="XP_003845552.1">
    <property type="nucleotide sequence ID" value="XM_003845504.1"/>
</dbReference>
<dbReference type="EMBL" id="FP929139">
    <property type="protein sequence ID" value="CBY02073.1"/>
    <property type="molecule type" value="Genomic_DNA"/>
</dbReference>
<evidence type="ECO:0000313" key="2">
    <source>
        <dbReference type="Proteomes" id="UP000002668"/>
    </source>
</evidence>
<reference evidence="2" key="1">
    <citation type="journal article" date="2011" name="Nat. Commun.">
        <title>Effector diversification within compartments of the Leptosphaeria maculans genome affected by Repeat-Induced Point mutations.</title>
        <authorList>
            <person name="Rouxel T."/>
            <person name="Grandaubert J."/>
            <person name="Hane J.K."/>
            <person name="Hoede C."/>
            <person name="van de Wouw A.P."/>
            <person name="Couloux A."/>
            <person name="Dominguez V."/>
            <person name="Anthouard V."/>
            <person name="Bally P."/>
            <person name="Bourras S."/>
            <person name="Cozijnsen A.J."/>
            <person name="Ciuffetti L.M."/>
            <person name="Degrave A."/>
            <person name="Dilmaghani A."/>
            <person name="Duret L."/>
            <person name="Fudal I."/>
            <person name="Goodwin S.B."/>
            <person name="Gout L."/>
            <person name="Glaser N."/>
            <person name="Linglin J."/>
            <person name="Kema G.H.J."/>
            <person name="Lapalu N."/>
            <person name="Lawrence C.B."/>
            <person name="May K."/>
            <person name="Meyer M."/>
            <person name="Ollivier B."/>
            <person name="Poulain J."/>
            <person name="Schoch C.L."/>
            <person name="Simon A."/>
            <person name="Spatafora J.W."/>
            <person name="Stachowiak A."/>
            <person name="Turgeon B.G."/>
            <person name="Tyler B.M."/>
            <person name="Vincent D."/>
            <person name="Weissenbach J."/>
            <person name="Amselem J."/>
            <person name="Quesneville H."/>
            <person name="Oliver R.P."/>
            <person name="Wincker P."/>
            <person name="Balesdent M.-H."/>
            <person name="Howlett B.J."/>
        </authorList>
    </citation>
    <scope>NUCLEOTIDE SEQUENCE [LARGE SCALE GENOMIC DNA]</scope>
    <source>
        <strain evidence="2">JN3 / isolate v23.1.3 / race Av1-4-5-6-7-8</strain>
    </source>
</reference>
<dbReference type="AlphaFoldDB" id="E5AC71"/>